<gene>
    <name evidence="2" type="ORF">SARC_09596</name>
</gene>
<sequence length="385" mass="40418">MLVGENDAIVSDNTDHCVLPTEFVGEVLRIIHTASYQWINRSHFAAQARSRQAKSGGTHNTDSAKGTTPQHTPPTPQSTVPKMASSKPKSVALAADDFPSLGTLPGGRSPIGAKQTAWSARAATRSGPATASSMKKRIVPTTVSLAVAGGSDSTNAPDGGRLRGNLTGLSDSPQTTVEVQANLGTGVDTSNISASPTVSSWGFKKDGDSVWSKVRGQSGSEGSPRNRPATKRIAELTKAPSHKTTPQNTMPNKQAQVPPMEQTRDNTEPACEKSCVAPVKAHGMTRKAMPTHMKAASKTVGGGAWANVGAPGPKKRVQPQLVHTTPPAPKEPHERQTHQDTRQEAVKELNQTTQDGTKQQALPTHDRQPVGSAAPGVRVLAIALA</sequence>
<protein>
    <submittedName>
        <fullName evidence="2">Uncharacterized protein</fullName>
    </submittedName>
</protein>
<feature type="region of interest" description="Disordered" evidence="1">
    <location>
        <begin position="309"/>
        <end position="373"/>
    </location>
</feature>
<feature type="compositionally biased region" description="Polar residues" evidence="1">
    <location>
        <begin position="242"/>
        <end position="255"/>
    </location>
</feature>
<feature type="compositionally biased region" description="Polar residues" evidence="1">
    <location>
        <begin position="349"/>
        <end position="362"/>
    </location>
</feature>
<keyword evidence="3" id="KW-1185">Reference proteome</keyword>
<feature type="region of interest" description="Disordered" evidence="1">
    <location>
        <begin position="47"/>
        <end position="134"/>
    </location>
</feature>
<evidence type="ECO:0000313" key="3">
    <source>
        <dbReference type="Proteomes" id="UP000054560"/>
    </source>
</evidence>
<evidence type="ECO:0000313" key="2">
    <source>
        <dbReference type="EMBL" id="KNC77953.1"/>
    </source>
</evidence>
<feature type="region of interest" description="Disordered" evidence="1">
    <location>
        <begin position="187"/>
        <end position="207"/>
    </location>
</feature>
<accession>A0A0L0FPQ2</accession>
<feature type="compositionally biased region" description="Polar residues" evidence="1">
    <location>
        <begin position="49"/>
        <end position="66"/>
    </location>
</feature>
<evidence type="ECO:0000256" key="1">
    <source>
        <dbReference type="SAM" id="MobiDB-lite"/>
    </source>
</evidence>
<feature type="region of interest" description="Disordered" evidence="1">
    <location>
        <begin position="212"/>
        <end position="231"/>
    </location>
</feature>
<dbReference type="Proteomes" id="UP000054560">
    <property type="component" value="Unassembled WGS sequence"/>
</dbReference>
<reference evidence="2 3" key="1">
    <citation type="submission" date="2011-02" db="EMBL/GenBank/DDBJ databases">
        <title>The Genome Sequence of Sphaeroforma arctica JP610.</title>
        <authorList>
            <consortium name="The Broad Institute Genome Sequencing Platform"/>
            <person name="Russ C."/>
            <person name="Cuomo C."/>
            <person name="Young S.K."/>
            <person name="Zeng Q."/>
            <person name="Gargeya S."/>
            <person name="Alvarado L."/>
            <person name="Berlin A."/>
            <person name="Chapman S.B."/>
            <person name="Chen Z."/>
            <person name="Freedman E."/>
            <person name="Gellesch M."/>
            <person name="Goldberg J."/>
            <person name="Griggs A."/>
            <person name="Gujja S."/>
            <person name="Heilman E."/>
            <person name="Heiman D."/>
            <person name="Howarth C."/>
            <person name="Mehta T."/>
            <person name="Neiman D."/>
            <person name="Pearson M."/>
            <person name="Roberts A."/>
            <person name="Saif S."/>
            <person name="Shea T."/>
            <person name="Shenoy N."/>
            <person name="Sisk P."/>
            <person name="Stolte C."/>
            <person name="Sykes S."/>
            <person name="White J."/>
            <person name="Yandava C."/>
            <person name="Burger G."/>
            <person name="Gray M.W."/>
            <person name="Holland P.W.H."/>
            <person name="King N."/>
            <person name="Lang F.B.F."/>
            <person name="Roger A.J."/>
            <person name="Ruiz-Trillo I."/>
            <person name="Haas B."/>
            <person name="Nusbaum C."/>
            <person name="Birren B."/>
        </authorList>
    </citation>
    <scope>NUCLEOTIDE SEQUENCE [LARGE SCALE GENOMIC DNA]</scope>
    <source>
        <strain evidence="2 3">JP610</strain>
    </source>
</reference>
<proteinExistence type="predicted"/>
<dbReference type="GeneID" id="25910100"/>
<name>A0A0L0FPQ2_9EUKA</name>
<dbReference type="RefSeq" id="XP_014151855.1">
    <property type="nucleotide sequence ID" value="XM_014296380.1"/>
</dbReference>
<organism evidence="2 3">
    <name type="scientific">Sphaeroforma arctica JP610</name>
    <dbReference type="NCBI Taxonomy" id="667725"/>
    <lineage>
        <taxon>Eukaryota</taxon>
        <taxon>Ichthyosporea</taxon>
        <taxon>Ichthyophonida</taxon>
        <taxon>Sphaeroforma</taxon>
    </lineage>
</organism>
<feature type="compositionally biased region" description="Polar residues" evidence="1">
    <location>
        <begin position="187"/>
        <end position="200"/>
    </location>
</feature>
<dbReference type="EMBL" id="KQ242592">
    <property type="protein sequence ID" value="KNC77953.1"/>
    <property type="molecule type" value="Genomic_DNA"/>
</dbReference>
<feature type="compositionally biased region" description="Basic and acidic residues" evidence="1">
    <location>
        <begin position="330"/>
        <end position="347"/>
    </location>
</feature>
<dbReference type="AlphaFoldDB" id="A0A0L0FPQ2"/>
<feature type="region of interest" description="Disordered" evidence="1">
    <location>
        <begin position="236"/>
        <end position="266"/>
    </location>
</feature>